<proteinExistence type="predicted"/>
<dbReference type="RefSeq" id="WP_159399526.1">
    <property type="nucleotide sequence ID" value="NZ_CP021748.1"/>
</dbReference>
<dbReference type="EMBL" id="CP021748">
    <property type="protein sequence ID" value="ARX81809.1"/>
    <property type="molecule type" value="Genomic_DNA"/>
</dbReference>
<organism evidence="2 3">
    <name type="scientific">Streptomyces alboflavus</name>
    <dbReference type="NCBI Taxonomy" id="67267"/>
    <lineage>
        <taxon>Bacteria</taxon>
        <taxon>Bacillati</taxon>
        <taxon>Actinomycetota</taxon>
        <taxon>Actinomycetes</taxon>
        <taxon>Kitasatosporales</taxon>
        <taxon>Streptomycetaceae</taxon>
        <taxon>Streptomyces</taxon>
    </lineage>
</organism>
<feature type="region of interest" description="Disordered" evidence="1">
    <location>
        <begin position="1"/>
        <end position="52"/>
    </location>
</feature>
<accession>A0A1Z1W612</accession>
<evidence type="ECO:0000313" key="3">
    <source>
        <dbReference type="Proteomes" id="UP000195880"/>
    </source>
</evidence>
<evidence type="ECO:0000256" key="1">
    <source>
        <dbReference type="SAM" id="MobiDB-lite"/>
    </source>
</evidence>
<gene>
    <name evidence="2" type="ORF">SMD44_01207</name>
</gene>
<reference evidence="2 3" key="1">
    <citation type="submission" date="2017-05" db="EMBL/GenBank/DDBJ databases">
        <title>Streptomyces alboflavus Genome sequencing and assembly.</title>
        <authorList>
            <person name="Wang Y."/>
            <person name="Du B."/>
            <person name="Ding Y."/>
            <person name="Liu H."/>
            <person name="Hou Q."/>
            <person name="Liu K."/>
            <person name="Wang C."/>
            <person name="Yao L."/>
        </authorList>
    </citation>
    <scope>NUCLEOTIDE SEQUENCE [LARGE SCALE GENOMIC DNA]</scope>
    <source>
        <strain evidence="2 3">MDJK44</strain>
    </source>
</reference>
<keyword evidence="3" id="KW-1185">Reference proteome</keyword>
<name>A0A1Z1W612_9ACTN</name>
<dbReference type="AlphaFoldDB" id="A0A1Z1W612"/>
<evidence type="ECO:0000313" key="2">
    <source>
        <dbReference type="EMBL" id="ARX81809.1"/>
    </source>
</evidence>
<sequence length="52" mass="5686">MTVIPFPERTPPSGPVDPLDSALLSAWNNSPDVMDDYRDQEPEDTSGPGQDQ</sequence>
<protein>
    <submittedName>
        <fullName evidence="2">Uncharacterized protein</fullName>
    </submittedName>
</protein>
<dbReference type="KEGG" id="salf:SMD44_01207"/>
<dbReference type="Proteomes" id="UP000195880">
    <property type="component" value="Chromosome"/>
</dbReference>